<dbReference type="GO" id="GO:0008270">
    <property type="term" value="F:zinc ion binding"/>
    <property type="evidence" value="ECO:0007669"/>
    <property type="project" value="UniProtKB-KW"/>
</dbReference>
<sequence length="438" mass="49890">MMSGSSLVEFRLIDAVFKYRGMGDDGVEIGILKVLIPDVRLNCVLVRGMNGVQLYTVVHFGGDIVRPKIGSILSYVGGSTKLTSLRAHSSYEDFVTLLEEISEIRREDYKLYNFGKGLSTTKDTGSGKGLSTTKAGGPLRHNSFPYPEPEYKGCPKTNSRGFDPRRFRPLVDDNDVPQSNDYLKTIRTDVPPSNKLSISQSNVHLSNKPVLTNVPQSNEFFQTIPTNVSFSNEPCISQSNIHLSNEPVLTNVPLSNELIYGVAYTNHVESYNNVILKVRDLPIHVFIKELLKICLKMSYTYKEEAEKSQARLTLWVTNHCESKKFMADLLTCRVRTSRYHFQMTSYGRTDYVNIEYGTCSCRWWQMMGIPCEHRVRILGLANVDRTTCVFEYFTNDIYKVVYEPIWIPIRGIEQWKILKTDPRVRAPIPTVRAGRPRT</sequence>
<feature type="region of interest" description="Disordered" evidence="5">
    <location>
        <begin position="122"/>
        <end position="174"/>
    </location>
</feature>
<organism evidence="7 8">
    <name type="scientific">Kingdonia uniflora</name>
    <dbReference type="NCBI Taxonomy" id="39325"/>
    <lineage>
        <taxon>Eukaryota</taxon>
        <taxon>Viridiplantae</taxon>
        <taxon>Streptophyta</taxon>
        <taxon>Embryophyta</taxon>
        <taxon>Tracheophyta</taxon>
        <taxon>Spermatophyta</taxon>
        <taxon>Magnoliopsida</taxon>
        <taxon>Ranunculales</taxon>
        <taxon>Circaeasteraceae</taxon>
        <taxon>Kingdonia</taxon>
    </lineage>
</organism>
<dbReference type="EMBL" id="JACGCM010002300">
    <property type="protein sequence ID" value="KAF6141639.1"/>
    <property type="molecule type" value="Genomic_DNA"/>
</dbReference>
<evidence type="ECO:0000256" key="4">
    <source>
        <dbReference type="PROSITE-ProRule" id="PRU00325"/>
    </source>
</evidence>
<evidence type="ECO:0000256" key="2">
    <source>
        <dbReference type="ARBA" id="ARBA00022771"/>
    </source>
</evidence>
<keyword evidence="8" id="KW-1185">Reference proteome</keyword>
<accession>A0A7J7LGI0</accession>
<keyword evidence="2 4" id="KW-0863">Zinc-finger</keyword>
<reference evidence="7 8" key="1">
    <citation type="journal article" date="2020" name="IScience">
        <title>Genome Sequencing of the Endangered Kingdonia uniflora (Circaeasteraceae, Ranunculales) Reveals Potential Mechanisms of Evolutionary Specialization.</title>
        <authorList>
            <person name="Sun Y."/>
            <person name="Deng T."/>
            <person name="Zhang A."/>
            <person name="Moore M.J."/>
            <person name="Landis J.B."/>
            <person name="Lin N."/>
            <person name="Zhang H."/>
            <person name="Zhang X."/>
            <person name="Huang J."/>
            <person name="Zhang X."/>
            <person name="Sun H."/>
            <person name="Wang H."/>
        </authorList>
    </citation>
    <scope>NUCLEOTIDE SEQUENCE [LARGE SCALE GENOMIC DNA]</scope>
    <source>
        <strain evidence="7">TB1705</strain>
        <tissue evidence="7">Leaf</tissue>
    </source>
</reference>
<proteinExistence type="predicted"/>
<feature type="compositionally biased region" description="Polar residues" evidence="5">
    <location>
        <begin position="122"/>
        <end position="134"/>
    </location>
</feature>
<evidence type="ECO:0000256" key="5">
    <source>
        <dbReference type="SAM" id="MobiDB-lite"/>
    </source>
</evidence>
<dbReference type="Pfam" id="PF04434">
    <property type="entry name" value="SWIM"/>
    <property type="match status" value="1"/>
</dbReference>
<dbReference type="InterPro" id="IPR007527">
    <property type="entry name" value="Znf_SWIM"/>
</dbReference>
<name>A0A7J7LGI0_9MAGN</name>
<evidence type="ECO:0000259" key="6">
    <source>
        <dbReference type="PROSITE" id="PS50966"/>
    </source>
</evidence>
<evidence type="ECO:0000256" key="3">
    <source>
        <dbReference type="ARBA" id="ARBA00022833"/>
    </source>
</evidence>
<keyword evidence="1" id="KW-0479">Metal-binding</keyword>
<evidence type="ECO:0000313" key="8">
    <source>
        <dbReference type="Proteomes" id="UP000541444"/>
    </source>
</evidence>
<dbReference type="SMART" id="SM00575">
    <property type="entry name" value="ZnF_PMZ"/>
    <property type="match status" value="1"/>
</dbReference>
<feature type="compositionally biased region" description="Basic and acidic residues" evidence="5">
    <location>
        <begin position="162"/>
        <end position="171"/>
    </location>
</feature>
<protein>
    <recommendedName>
        <fullName evidence="6">SWIM-type domain-containing protein</fullName>
    </recommendedName>
</protein>
<dbReference type="InterPro" id="IPR006564">
    <property type="entry name" value="Znf_PMZ"/>
</dbReference>
<dbReference type="AlphaFoldDB" id="A0A7J7LGI0"/>
<keyword evidence="3" id="KW-0862">Zinc</keyword>
<feature type="domain" description="SWIM-type" evidence="6">
    <location>
        <begin position="350"/>
        <end position="382"/>
    </location>
</feature>
<evidence type="ECO:0000256" key="1">
    <source>
        <dbReference type="ARBA" id="ARBA00022723"/>
    </source>
</evidence>
<dbReference type="Proteomes" id="UP000541444">
    <property type="component" value="Unassembled WGS sequence"/>
</dbReference>
<evidence type="ECO:0000313" key="7">
    <source>
        <dbReference type="EMBL" id="KAF6141639.1"/>
    </source>
</evidence>
<comment type="caution">
    <text evidence="7">The sequence shown here is derived from an EMBL/GenBank/DDBJ whole genome shotgun (WGS) entry which is preliminary data.</text>
</comment>
<dbReference type="PROSITE" id="PS50966">
    <property type="entry name" value="ZF_SWIM"/>
    <property type="match status" value="1"/>
</dbReference>
<gene>
    <name evidence="7" type="ORF">GIB67_001191</name>
</gene>